<sequence>MYGSIAMARAEIKKATKDTDVYRKQLENDLNEMSMYISYDHDKSVASDRVLHHLADALHAEVDNENDLAADLTSAIIKDESAMKQIIEDTRVINAAEKADLALEQISSYASIARDTANLAADAAEVIPFGASAAGVIRTGADTADLIAETATTIKRSGITRTLSNVVTNLHTGELSPVDLLTQSMAVASDVDSLVRELKTIPQRRERRIDLTFASASDPTPALHDSEYYATYGVEGAPMCYVVRDSRSPYYARIKIDQYGLMYEFLRRKDDGIRMSNGKVSLTGSKRKIANKSEMHSLMAICKLFGSFNGISYNVNTVRGVVETLILMGTVVRESLSGDTYDTYVRYKSELDHDETERSDHTEMITHLKSQRNAWKLANADRVDLIPKDSRTDFIHQMRAAHLKLLFVEANDYRVLGCRYGPVSKPGTLKIAFMIGGCSNNERAVVQMATQQKNFVVVVQNENISMRPFPITNDGGLKVSGGDMIFIRMYVKPDMNPRLYMQLVSNTDGSDVPVVGDNHHPDVQFDRPYKHRYMEMPAVITNETVSYGAYEWSDYNAPNWTLVPDDAS</sequence>
<proteinExistence type="predicted"/>
<protein>
    <submittedName>
        <fullName evidence="1">Putative outer-coat protein</fullName>
    </submittedName>
</protein>
<name>A0A8K1HPB6_9REOV</name>
<dbReference type="Pfam" id="PF25644">
    <property type="entry name" value="Seadorna_VP4"/>
    <property type="match status" value="1"/>
</dbReference>
<accession>A0A8K1HPB6</accession>
<organism evidence="1">
    <name type="scientific">Callinectes sapidus reovirus 2</name>
    <dbReference type="NCBI Taxonomy" id="2789658"/>
    <lineage>
        <taxon>Viruses</taxon>
        <taxon>Riboviria</taxon>
        <taxon>Orthornavirae</taxon>
        <taxon>Duplornaviricota</taxon>
        <taxon>Resentoviricetes</taxon>
        <taxon>Reovirales</taxon>
        <taxon>Sedoreoviridae</taxon>
        <taxon>Cardoreovirus</taxon>
        <taxon>Cardoreovirus callinectes</taxon>
    </lineage>
</organism>
<dbReference type="NCBIfam" id="TIGR04235">
    <property type="entry name" value="seadorna_VP4"/>
    <property type="match status" value="1"/>
</dbReference>
<dbReference type="InterPro" id="IPR026383">
    <property type="entry name" value="Seadorna_VP4"/>
</dbReference>
<dbReference type="EMBL" id="MZ508296">
    <property type="protein sequence ID" value="UBN09124.1"/>
    <property type="molecule type" value="Genomic_RNA"/>
</dbReference>
<reference evidence="1" key="1">
    <citation type="submission" date="2021-07" db="EMBL/GenBank/DDBJ databases">
        <title>Viral infections in Callinectes danae (Crustacea, Portunidae): phylogenetic and genetic characterization of CsRV2 and the discovery of a new bunyavirus.</title>
        <authorList>
            <person name="Tavares C.P.S."/>
            <person name="Cibulski S.P."/>
            <person name="Castilho-Westphal G.G."/>
            <person name="Zhao M."/>
            <person name="Silva U.A.T."/>
            <person name="Schott E.J."/>
            <person name="Ostrensky A."/>
        </authorList>
    </citation>
    <scope>NUCLEOTIDE SEQUENCE</scope>
    <source>
        <strain evidence="1">BR37</strain>
    </source>
</reference>
<evidence type="ECO:0000313" key="1">
    <source>
        <dbReference type="EMBL" id="UBN09124.1"/>
    </source>
</evidence>